<reference evidence="1 2" key="1">
    <citation type="submission" date="2018-01" db="EMBL/GenBank/DDBJ databases">
        <title>Complete genome sequence of Flavivirga eckloniae ECD14 isolated from seaweed Ecklonia cava.</title>
        <authorList>
            <person name="Lee J.H."/>
            <person name="Baik K.S."/>
            <person name="Seong C.N."/>
        </authorList>
    </citation>
    <scope>NUCLEOTIDE SEQUENCE [LARGE SCALE GENOMIC DNA]</scope>
    <source>
        <strain evidence="1 2">ECD14</strain>
    </source>
</reference>
<dbReference type="AlphaFoldDB" id="A0A2K9PUA8"/>
<dbReference type="EMBL" id="CP025791">
    <property type="protein sequence ID" value="AUP80629.1"/>
    <property type="molecule type" value="Genomic_DNA"/>
</dbReference>
<dbReference type="KEGG" id="fek:C1H87_18695"/>
<dbReference type="RefSeq" id="WP_102757275.1">
    <property type="nucleotide sequence ID" value="NZ_CP025791.1"/>
</dbReference>
<accession>A0A2K9PUA8</accession>
<organism evidence="1 2">
    <name type="scientific">Flavivirga eckloniae</name>
    <dbReference type="NCBI Taxonomy" id="1803846"/>
    <lineage>
        <taxon>Bacteria</taxon>
        <taxon>Pseudomonadati</taxon>
        <taxon>Bacteroidota</taxon>
        <taxon>Flavobacteriia</taxon>
        <taxon>Flavobacteriales</taxon>
        <taxon>Flavobacteriaceae</taxon>
        <taxon>Flavivirga</taxon>
    </lineage>
</organism>
<name>A0A2K9PUA8_9FLAO</name>
<evidence type="ECO:0000313" key="2">
    <source>
        <dbReference type="Proteomes" id="UP000235826"/>
    </source>
</evidence>
<dbReference type="OrthoDB" id="1145224at2"/>
<gene>
    <name evidence="1" type="ORF">C1H87_18695</name>
</gene>
<keyword evidence="2" id="KW-1185">Reference proteome</keyword>
<evidence type="ECO:0000313" key="1">
    <source>
        <dbReference type="EMBL" id="AUP80629.1"/>
    </source>
</evidence>
<dbReference type="Pfam" id="PF20391">
    <property type="entry name" value="DUF6686"/>
    <property type="match status" value="1"/>
</dbReference>
<dbReference type="InterPro" id="IPR046508">
    <property type="entry name" value="DUF6686"/>
</dbReference>
<sequence length="116" mass="13800">MCCQNTIAKNYSGQLSFCEDCQIYRLTFNNICIEFDEQEFSSFQMFLEAIDVDYWETKYERTAMGRKIPIQTIQHNLTIILNKQELEALKDLVMLKTKKPFNELSVIDIDYLFFLN</sequence>
<dbReference type="Proteomes" id="UP000235826">
    <property type="component" value="Chromosome"/>
</dbReference>
<protein>
    <submittedName>
        <fullName evidence="1">Uncharacterized protein</fullName>
    </submittedName>
</protein>
<proteinExistence type="predicted"/>